<dbReference type="GO" id="GO:0080120">
    <property type="term" value="P:CAAX-box protein maturation"/>
    <property type="evidence" value="ECO:0007669"/>
    <property type="project" value="UniProtKB-ARBA"/>
</dbReference>
<keyword evidence="4" id="KW-0378">Hydrolase</keyword>
<keyword evidence="2" id="KW-0812">Transmembrane</keyword>
<dbReference type="RefSeq" id="WP_003554418.1">
    <property type="nucleotide sequence ID" value="NZ_CABKOL010000102.1"/>
</dbReference>
<dbReference type="GO" id="GO:0006508">
    <property type="term" value="P:proteolysis"/>
    <property type="evidence" value="ECO:0007669"/>
    <property type="project" value="UniProtKB-KW"/>
</dbReference>
<gene>
    <name evidence="4" type="ORF">GQR93_08770</name>
</gene>
<evidence type="ECO:0000313" key="5">
    <source>
        <dbReference type="Proteomes" id="UP000465035"/>
    </source>
</evidence>
<dbReference type="GO" id="GO:0004175">
    <property type="term" value="F:endopeptidase activity"/>
    <property type="evidence" value="ECO:0007669"/>
    <property type="project" value="UniProtKB-ARBA"/>
</dbReference>
<evidence type="ECO:0000259" key="3">
    <source>
        <dbReference type="Pfam" id="PF02517"/>
    </source>
</evidence>
<dbReference type="AlphaFoldDB" id="A0A6P1E9I2"/>
<feature type="transmembrane region" description="Helical" evidence="2">
    <location>
        <begin position="48"/>
        <end position="68"/>
    </location>
</feature>
<sequence>MDDNKRLKAGDYFERIGIFVGLVIIVIFVQFPLSFIMMGHFSQLVNNIIAVIYILGFILAIAVAGYFYRKYAHPQKMSLTSRDISMIFIAYVSFFVVQIGLGLLNQAIYHQSSTANNKIIYQYMNTNHLTLILMGFTAVFCSPILEELVFRGFLIGSMFTTNTRVAAVIVSGVLFAFPHMEDFNVISFLTYAILGGTLAYLYVRTKNIKVPIGLHFLNNLIAMGMMLAQIVLNSR</sequence>
<evidence type="ECO:0000256" key="1">
    <source>
        <dbReference type="ARBA" id="ARBA00009067"/>
    </source>
</evidence>
<dbReference type="EMBL" id="CP047121">
    <property type="protein sequence ID" value="QHB52275.1"/>
    <property type="molecule type" value="Genomic_DNA"/>
</dbReference>
<proteinExistence type="inferred from homology"/>
<name>A0A6P1E9I2_LENHI</name>
<dbReference type="InterPro" id="IPR003675">
    <property type="entry name" value="Rce1/LyrA-like_dom"/>
</dbReference>
<dbReference type="Pfam" id="PF02517">
    <property type="entry name" value="Rce1-like"/>
    <property type="match status" value="1"/>
</dbReference>
<feature type="transmembrane region" description="Helical" evidence="2">
    <location>
        <begin position="183"/>
        <end position="203"/>
    </location>
</feature>
<evidence type="ECO:0000313" key="4">
    <source>
        <dbReference type="EMBL" id="QHB52275.1"/>
    </source>
</evidence>
<feature type="domain" description="CAAX prenyl protease 2/Lysostaphin resistance protein A-like" evidence="3">
    <location>
        <begin position="130"/>
        <end position="221"/>
    </location>
</feature>
<feature type="transmembrane region" description="Helical" evidence="2">
    <location>
        <begin position="215"/>
        <end position="232"/>
    </location>
</feature>
<feature type="transmembrane region" description="Helical" evidence="2">
    <location>
        <begin position="152"/>
        <end position="177"/>
    </location>
</feature>
<dbReference type="Proteomes" id="UP000465035">
    <property type="component" value="Chromosome"/>
</dbReference>
<organism evidence="4 5">
    <name type="scientific">Lentilactobacillus hilgardii</name>
    <name type="common">Lactobacillus hilgardii</name>
    <dbReference type="NCBI Taxonomy" id="1588"/>
    <lineage>
        <taxon>Bacteria</taxon>
        <taxon>Bacillati</taxon>
        <taxon>Bacillota</taxon>
        <taxon>Bacilli</taxon>
        <taxon>Lactobacillales</taxon>
        <taxon>Lactobacillaceae</taxon>
        <taxon>Lentilactobacillus</taxon>
    </lineage>
</organism>
<keyword evidence="2" id="KW-1133">Transmembrane helix</keyword>
<dbReference type="GO" id="GO:0008237">
    <property type="term" value="F:metallopeptidase activity"/>
    <property type="evidence" value="ECO:0007669"/>
    <property type="project" value="UniProtKB-KW"/>
</dbReference>
<feature type="transmembrane region" description="Helical" evidence="2">
    <location>
        <begin position="88"/>
        <end position="108"/>
    </location>
</feature>
<reference evidence="4 5" key="1">
    <citation type="submission" date="2019-12" db="EMBL/GenBank/DDBJ databases">
        <title>Lactobacillus hilgardii FLUB.</title>
        <authorList>
            <person name="Gustaw K."/>
        </authorList>
    </citation>
    <scope>NUCLEOTIDE SEQUENCE [LARGE SCALE GENOMIC DNA]</scope>
    <source>
        <strain evidence="4 5">FLUB</strain>
    </source>
</reference>
<protein>
    <submittedName>
        <fullName evidence="4">CPBP family intramembrane metalloprotease</fullName>
    </submittedName>
</protein>
<keyword evidence="2" id="KW-0472">Membrane</keyword>
<feature type="transmembrane region" description="Helical" evidence="2">
    <location>
        <begin position="128"/>
        <end position="145"/>
    </location>
</feature>
<dbReference type="PANTHER" id="PTHR43592:SF15">
    <property type="entry name" value="CAAX AMINO TERMINAL PROTEASE FAMILY PROTEIN"/>
    <property type="match status" value="1"/>
</dbReference>
<comment type="similarity">
    <text evidence="1">Belongs to the UPF0177 family.</text>
</comment>
<evidence type="ECO:0000256" key="2">
    <source>
        <dbReference type="SAM" id="Phobius"/>
    </source>
</evidence>
<keyword evidence="4" id="KW-0482">Metalloprotease</keyword>
<dbReference type="PANTHER" id="PTHR43592">
    <property type="entry name" value="CAAX AMINO TERMINAL PROTEASE"/>
    <property type="match status" value="1"/>
</dbReference>
<keyword evidence="4" id="KW-0645">Protease</keyword>
<dbReference type="GeneID" id="69058456"/>
<feature type="transmembrane region" description="Helical" evidence="2">
    <location>
        <begin position="12"/>
        <end position="36"/>
    </location>
</feature>
<accession>A0A6P1E9I2</accession>